<dbReference type="InterPro" id="IPR040921">
    <property type="entry name" value="Peptidase_S66C"/>
</dbReference>
<organism evidence="5 6">
    <name type="scientific">Cellulomonas denverensis</name>
    <dbReference type="NCBI Taxonomy" id="264297"/>
    <lineage>
        <taxon>Bacteria</taxon>
        <taxon>Bacillati</taxon>
        <taxon>Actinomycetota</taxon>
        <taxon>Actinomycetes</taxon>
        <taxon>Micrococcales</taxon>
        <taxon>Cellulomonadaceae</taxon>
        <taxon>Cellulomonas</taxon>
    </lineage>
</organism>
<dbReference type="PANTHER" id="PTHR30237:SF4">
    <property type="entry name" value="LD-CARBOXYPEPTIDASE C-TERMINAL DOMAIN-CONTAINING PROTEIN"/>
    <property type="match status" value="1"/>
</dbReference>
<dbReference type="CDD" id="cd07062">
    <property type="entry name" value="Peptidase_S66_mccF_like"/>
    <property type="match status" value="1"/>
</dbReference>
<dbReference type="GO" id="GO:0004180">
    <property type="term" value="F:carboxypeptidase activity"/>
    <property type="evidence" value="ECO:0007669"/>
    <property type="project" value="UniProtKB-KW"/>
</dbReference>
<keyword evidence="5" id="KW-0645">Protease</keyword>
<dbReference type="SUPFAM" id="SSF141986">
    <property type="entry name" value="LD-carboxypeptidase A C-terminal domain-like"/>
    <property type="match status" value="1"/>
</dbReference>
<comment type="caution">
    <text evidence="5">The sequence shown here is derived from an EMBL/GenBank/DDBJ whole genome shotgun (WGS) entry which is preliminary data.</text>
</comment>
<dbReference type="PANTHER" id="PTHR30237">
    <property type="entry name" value="MURAMOYLTETRAPEPTIDE CARBOXYPEPTIDASE"/>
    <property type="match status" value="1"/>
</dbReference>
<dbReference type="RefSeq" id="WP_168629230.1">
    <property type="nucleotide sequence ID" value="NZ_BONL01000015.1"/>
</dbReference>
<evidence type="ECO:0000313" key="5">
    <source>
        <dbReference type="EMBL" id="NKY22125.1"/>
    </source>
</evidence>
<dbReference type="InterPro" id="IPR027461">
    <property type="entry name" value="Carboxypeptidase_A_C_sf"/>
</dbReference>
<reference evidence="5 6" key="1">
    <citation type="submission" date="2020-04" db="EMBL/GenBank/DDBJ databases">
        <title>MicrobeNet Type strains.</title>
        <authorList>
            <person name="Nicholson A.C."/>
        </authorList>
    </citation>
    <scope>NUCLEOTIDE SEQUENCE [LARGE SCALE GENOMIC DNA]</scope>
    <source>
        <strain evidence="5 6">ATCC BAA-788</strain>
    </source>
</reference>
<evidence type="ECO:0000259" key="4">
    <source>
        <dbReference type="Pfam" id="PF17676"/>
    </source>
</evidence>
<proteinExistence type="inferred from homology"/>
<accession>A0A7X6KU53</accession>
<dbReference type="InterPro" id="IPR029062">
    <property type="entry name" value="Class_I_gatase-like"/>
</dbReference>
<protein>
    <submittedName>
        <fullName evidence="5">LD-carboxypeptidase</fullName>
    </submittedName>
</protein>
<comment type="similarity">
    <text evidence="1">Belongs to the peptidase S66 family.</text>
</comment>
<dbReference type="Gene3D" id="3.40.50.10740">
    <property type="entry name" value="Class I glutamine amidotransferase-like"/>
    <property type="match status" value="1"/>
</dbReference>
<dbReference type="InterPro" id="IPR027478">
    <property type="entry name" value="LdcA_N"/>
</dbReference>
<keyword evidence="2" id="KW-0378">Hydrolase</keyword>
<keyword evidence="6" id="KW-1185">Reference proteome</keyword>
<feature type="domain" description="LD-carboxypeptidase N-terminal" evidence="3">
    <location>
        <begin position="16"/>
        <end position="131"/>
    </location>
</feature>
<dbReference type="Pfam" id="PF17676">
    <property type="entry name" value="Peptidase_S66C"/>
    <property type="match status" value="1"/>
</dbReference>
<gene>
    <name evidence="5" type="ORF">HGA03_05530</name>
</gene>
<evidence type="ECO:0000256" key="1">
    <source>
        <dbReference type="ARBA" id="ARBA00010233"/>
    </source>
</evidence>
<feature type="domain" description="LD-carboxypeptidase C-terminal" evidence="4">
    <location>
        <begin position="206"/>
        <end position="338"/>
    </location>
</feature>
<evidence type="ECO:0000313" key="6">
    <source>
        <dbReference type="Proteomes" id="UP000581206"/>
    </source>
</evidence>
<dbReference type="SUPFAM" id="SSF52317">
    <property type="entry name" value="Class I glutamine amidotransferase-like"/>
    <property type="match status" value="1"/>
</dbReference>
<sequence length="349" mass="38457">MLPHRHPDPLRPGDTVAVLSPSAPGPALFPEVYQLGLRRLRSGFGLDVVEFPTTRAEQATPAERAADLHAAFADPRVRGILTSLGGDDQIRVLDHLDPDLLRRYPKPFFGYSDNTNLHLFLWNLGLVSYHGGAVMVQWGRPGRMHPATEQSLRQALFERGERRLADPGESTDEEQCDWNDPATLAAAPRLEPTAPWSWHGPDHPVTGTLWGGCLEILAMHLAQGGRHLPEPERLRGAVLLIETSEELPSADQVHRTLTGLGERGLLGELAGVIAARPKAWSFTDRRDRAAKQRYREDQHRVVLDAVHSVNPGAVVVLDVDLGHTDPQLVVPSGGQVRLDPVTRTVHVTY</sequence>
<dbReference type="EMBL" id="JAAXOX010000002">
    <property type="protein sequence ID" value="NKY22125.1"/>
    <property type="molecule type" value="Genomic_DNA"/>
</dbReference>
<dbReference type="Pfam" id="PF02016">
    <property type="entry name" value="Peptidase_S66"/>
    <property type="match status" value="1"/>
</dbReference>
<evidence type="ECO:0000256" key="2">
    <source>
        <dbReference type="ARBA" id="ARBA00022801"/>
    </source>
</evidence>
<dbReference type="AlphaFoldDB" id="A0A7X6KU53"/>
<dbReference type="InterPro" id="IPR040449">
    <property type="entry name" value="Peptidase_S66_N"/>
</dbReference>
<name>A0A7X6KU53_9CELL</name>
<dbReference type="InterPro" id="IPR003507">
    <property type="entry name" value="S66_fam"/>
</dbReference>
<evidence type="ECO:0000259" key="3">
    <source>
        <dbReference type="Pfam" id="PF02016"/>
    </source>
</evidence>
<dbReference type="Proteomes" id="UP000581206">
    <property type="component" value="Unassembled WGS sequence"/>
</dbReference>
<keyword evidence="5" id="KW-0121">Carboxypeptidase</keyword>
<dbReference type="Gene3D" id="3.50.30.60">
    <property type="entry name" value="LD-carboxypeptidase A C-terminal domain-like"/>
    <property type="match status" value="1"/>
</dbReference>